<dbReference type="PANTHER" id="PTHR36170:SF1">
    <property type="entry name" value="CENTROSOMAL PROTEIN OF 89 KDA"/>
    <property type="match status" value="1"/>
</dbReference>
<feature type="compositionally biased region" description="Basic and acidic residues" evidence="2">
    <location>
        <begin position="139"/>
        <end position="150"/>
    </location>
</feature>
<reference evidence="3" key="2">
    <citation type="submission" date="2025-08" db="UniProtKB">
        <authorList>
            <consortium name="Ensembl"/>
        </authorList>
    </citation>
    <scope>IDENTIFICATION</scope>
</reference>
<accession>A0A8D3DS96</accession>
<dbReference type="Ensembl" id="ENSSMAT00000069902.1">
    <property type="protein sequence ID" value="ENSSMAP00000062405.1"/>
    <property type="gene ID" value="ENSSMAG00000011818.2"/>
</dbReference>
<feature type="region of interest" description="Disordered" evidence="2">
    <location>
        <begin position="72"/>
        <end position="103"/>
    </location>
</feature>
<dbReference type="Proteomes" id="UP000694558">
    <property type="component" value="Chromosome 5"/>
</dbReference>
<protein>
    <submittedName>
        <fullName evidence="3">Centrosomal protein 89</fullName>
    </submittedName>
</protein>
<evidence type="ECO:0000313" key="4">
    <source>
        <dbReference type="Proteomes" id="UP000694558"/>
    </source>
</evidence>
<organism evidence="3 4">
    <name type="scientific">Scophthalmus maximus</name>
    <name type="common">Turbot</name>
    <name type="synonym">Psetta maxima</name>
    <dbReference type="NCBI Taxonomy" id="52904"/>
    <lineage>
        <taxon>Eukaryota</taxon>
        <taxon>Metazoa</taxon>
        <taxon>Chordata</taxon>
        <taxon>Craniata</taxon>
        <taxon>Vertebrata</taxon>
        <taxon>Euteleostomi</taxon>
        <taxon>Actinopterygii</taxon>
        <taxon>Neopterygii</taxon>
        <taxon>Teleostei</taxon>
        <taxon>Neoteleostei</taxon>
        <taxon>Acanthomorphata</taxon>
        <taxon>Carangaria</taxon>
        <taxon>Pleuronectiformes</taxon>
        <taxon>Pleuronectoidei</taxon>
        <taxon>Scophthalmidae</taxon>
        <taxon>Scophthalmus</taxon>
    </lineage>
</organism>
<dbReference type="AlphaFoldDB" id="A0A8D3DS96"/>
<feature type="region of interest" description="Disordered" evidence="2">
    <location>
        <begin position="122"/>
        <end position="152"/>
    </location>
</feature>
<gene>
    <name evidence="3" type="primary">cep89</name>
</gene>
<evidence type="ECO:0000256" key="1">
    <source>
        <dbReference type="SAM" id="Coils"/>
    </source>
</evidence>
<keyword evidence="1" id="KW-0175">Coiled coil</keyword>
<dbReference type="GO" id="GO:0005814">
    <property type="term" value="C:centriole"/>
    <property type="evidence" value="ECO:0007669"/>
    <property type="project" value="InterPro"/>
</dbReference>
<reference evidence="3" key="1">
    <citation type="submission" date="2023-05" db="EMBL/GenBank/DDBJ databases">
        <title>High-quality long-read genome of Scophthalmus maximus.</title>
        <authorList>
            <person name="Lien S."/>
            <person name="Martinez P."/>
        </authorList>
    </citation>
    <scope>NUCLEOTIDE SEQUENCE [LARGE SCALE GENOMIC DNA]</scope>
</reference>
<proteinExistence type="predicted"/>
<feature type="coiled-coil region" evidence="1">
    <location>
        <begin position="160"/>
        <end position="187"/>
    </location>
</feature>
<evidence type="ECO:0000256" key="2">
    <source>
        <dbReference type="SAM" id="MobiDB-lite"/>
    </source>
</evidence>
<dbReference type="PANTHER" id="PTHR36170">
    <property type="entry name" value="CENTROSOMAL PROTEIN OF 89 KDA"/>
    <property type="match status" value="1"/>
</dbReference>
<dbReference type="GeneTree" id="ENSGT00940000166619"/>
<name>A0A8D3DS96_SCOMX</name>
<dbReference type="GO" id="GO:0007268">
    <property type="term" value="P:chemical synaptic transmission"/>
    <property type="evidence" value="ECO:0007669"/>
    <property type="project" value="InterPro"/>
</dbReference>
<evidence type="ECO:0000313" key="3">
    <source>
        <dbReference type="Ensembl" id="ENSSMAP00000062405.1"/>
    </source>
</evidence>
<feature type="compositionally biased region" description="Polar residues" evidence="2">
    <location>
        <begin position="125"/>
        <end position="135"/>
    </location>
</feature>
<dbReference type="GO" id="GO:0097539">
    <property type="term" value="C:ciliary transition fiber"/>
    <property type="evidence" value="ECO:0007669"/>
    <property type="project" value="TreeGrafter"/>
</dbReference>
<sequence length="276" mass="31113">MYFTSHSFLCLCEKLVVFYLKYVNKQSSVCIETICFWNTAFPSIIPLRLYIFTVFTFHISAVLPIPTKDPLSQARVQESPTHPSPEPSKAHSEEQSEADGALAKKAQEADVQRLLEERLHRLEISHSQASSTPGTSAGRVEEEPTGDTRRTVLPGSQAELQGLRRHAQELVDENDALKLTVHRLNVELSHYQTHFRPLSKQESSKISGLPKIGSPPPWLLDMKYLSPLLLAYEDRMKEKDALLQTTEVNFSSSTSTNCLVTIIIRIINVISTVKRK</sequence>
<dbReference type="InterPro" id="IPR033545">
    <property type="entry name" value="CEP89"/>
</dbReference>
<dbReference type="GO" id="GO:0045202">
    <property type="term" value="C:synapse"/>
    <property type="evidence" value="ECO:0007669"/>
    <property type="project" value="GOC"/>
</dbReference>
<dbReference type="GO" id="GO:0007005">
    <property type="term" value="P:mitochondrion organization"/>
    <property type="evidence" value="ECO:0007669"/>
    <property type="project" value="InterPro"/>
</dbReference>
<dbReference type="GO" id="GO:0060271">
    <property type="term" value="P:cilium assembly"/>
    <property type="evidence" value="ECO:0007669"/>
    <property type="project" value="InterPro"/>
</dbReference>